<dbReference type="GO" id="GO:0004479">
    <property type="term" value="F:methionyl-tRNA formyltransferase activity"/>
    <property type="evidence" value="ECO:0007669"/>
    <property type="project" value="UniProtKB-EC"/>
</dbReference>
<feature type="domain" description="Formyl transferase N-terminal" evidence="5">
    <location>
        <begin position="4"/>
        <end position="178"/>
    </location>
</feature>
<evidence type="ECO:0000256" key="1">
    <source>
        <dbReference type="ARBA" id="ARBA00010699"/>
    </source>
</evidence>
<evidence type="ECO:0000313" key="8">
    <source>
        <dbReference type="Proteomes" id="UP000324707"/>
    </source>
</evidence>
<evidence type="ECO:0000256" key="2">
    <source>
        <dbReference type="ARBA" id="ARBA00012261"/>
    </source>
</evidence>
<protein>
    <recommendedName>
        <fullName evidence="2">methionyl-tRNA formyltransferase</fullName>
        <ecNumber evidence="2">2.1.2.9</ecNumber>
    </recommendedName>
</protein>
<comment type="caution">
    <text evidence="7">The sequence shown here is derived from an EMBL/GenBank/DDBJ whole genome shotgun (WGS) entry which is preliminary data.</text>
</comment>
<evidence type="ECO:0000259" key="5">
    <source>
        <dbReference type="Pfam" id="PF00551"/>
    </source>
</evidence>
<evidence type="ECO:0000313" key="7">
    <source>
        <dbReference type="EMBL" id="TXJ33141.1"/>
    </source>
</evidence>
<organism evidence="7 8">
    <name type="scientific">Brachyspira aalborgi</name>
    <dbReference type="NCBI Taxonomy" id="29522"/>
    <lineage>
        <taxon>Bacteria</taxon>
        <taxon>Pseudomonadati</taxon>
        <taxon>Spirochaetota</taxon>
        <taxon>Spirochaetia</taxon>
        <taxon>Brachyspirales</taxon>
        <taxon>Brachyspiraceae</taxon>
        <taxon>Brachyspira</taxon>
    </lineage>
</organism>
<comment type="similarity">
    <text evidence="1">Belongs to the Fmt family.</text>
</comment>
<dbReference type="Proteomes" id="UP000324707">
    <property type="component" value="Unassembled WGS sequence"/>
</dbReference>
<dbReference type="InterPro" id="IPR041711">
    <property type="entry name" value="Met-tRNA-FMT_N"/>
</dbReference>
<dbReference type="PANTHER" id="PTHR11138:SF5">
    <property type="entry name" value="METHIONYL-TRNA FORMYLTRANSFERASE, MITOCHONDRIAL"/>
    <property type="match status" value="1"/>
</dbReference>
<dbReference type="InterPro" id="IPR002376">
    <property type="entry name" value="Formyl_transf_N"/>
</dbReference>
<dbReference type="PANTHER" id="PTHR11138">
    <property type="entry name" value="METHIONYL-TRNA FORMYLTRANSFERASE"/>
    <property type="match status" value="1"/>
</dbReference>
<reference evidence="7 8" key="1">
    <citation type="journal article" date="1992" name="Lakartidningen">
        <title>[Penicillin V and not amoxicillin is the first choice preparation in acute otitis].</title>
        <authorList>
            <person name="Kamme C."/>
            <person name="Lundgren K."/>
            <person name="Prellner K."/>
        </authorList>
    </citation>
    <scope>NUCLEOTIDE SEQUENCE [LARGE SCALE GENOMIC DNA]</scope>
    <source>
        <strain evidence="7 8">PC5538III-lc</strain>
    </source>
</reference>
<dbReference type="Gene3D" id="3.40.50.12230">
    <property type="match status" value="1"/>
</dbReference>
<dbReference type="AlphaFoldDB" id="A0A5C8E8B9"/>
<dbReference type="SUPFAM" id="SSF53328">
    <property type="entry name" value="Formyltransferase"/>
    <property type="match status" value="1"/>
</dbReference>
<dbReference type="RefSeq" id="WP_147736442.1">
    <property type="nucleotide sequence ID" value="NZ_SAXX01000013.1"/>
</dbReference>
<name>A0A5C8E8B9_9SPIR</name>
<dbReference type="InterPro" id="IPR005794">
    <property type="entry name" value="Fmt"/>
</dbReference>
<dbReference type="EC" id="2.1.2.9" evidence="2"/>
<dbReference type="InterPro" id="IPR011034">
    <property type="entry name" value="Formyl_transferase-like_C_sf"/>
</dbReference>
<dbReference type="InterPro" id="IPR036477">
    <property type="entry name" value="Formyl_transf_N_sf"/>
</dbReference>
<dbReference type="Pfam" id="PF00551">
    <property type="entry name" value="Formyl_trans_N"/>
    <property type="match status" value="1"/>
</dbReference>
<dbReference type="GO" id="GO:0005829">
    <property type="term" value="C:cytosol"/>
    <property type="evidence" value="ECO:0007669"/>
    <property type="project" value="TreeGrafter"/>
</dbReference>
<feature type="domain" description="Formyl transferase C-terminal" evidence="6">
    <location>
        <begin position="205"/>
        <end position="302"/>
    </location>
</feature>
<keyword evidence="3 7" id="KW-0808">Transferase</keyword>
<dbReference type="InterPro" id="IPR044135">
    <property type="entry name" value="Met-tRNA-FMT_C"/>
</dbReference>
<dbReference type="EMBL" id="SAXX01000013">
    <property type="protein sequence ID" value="TXJ33141.1"/>
    <property type="molecule type" value="Genomic_DNA"/>
</dbReference>
<keyword evidence="4" id="KW-0648">Protein biosynthesis</keyword>
<evidence type="ECO:0000259" key="6">
    <source>
        <dbReference type="Pfam" id="PF02911"/>
    </source>
</evidence>
<gene>
    <name evidence="7" type="ORF">EPJ69_05020</name>
</gene>
<dbReference type="CDD" id="cd08704">
    <property type="entry name" value="Met_tRNA_FMT_C"/>
    <property type="match status" value="1"/>
</dbReference>
<evidence type="ECO:0000256" key="4">
    <source>
        <dbReference type="ARBA" id="ARBA00022917"/>
    </source>
</evidence>
<proteinExistence type="inferred from homology"/>
<dbReference type="CDD" id="cd08646">
    <property type="entry name" value="FMT_core_Met-tRNA-FMT_N"/>
    <property type="match status" value="1"/>
</dbReference>
<accession>A0A5C8E8B9</accession>
<dbReference type="SUPFAM" id="SSF50486">
    <property type="entry name" value="FMT C-terminal domain-like"/>
    <property type="match status" value="1"/>
</dbReference>
<sequence length="314" mass="35809">MYNVIVAGSTDFTADCILQLMKMDNVNISSIIAPIDSKKDRKGNIIISPTSKIALENNIKLLKPENINSDDSYKTLSDLSPDFLIVVAYGKLLSKRILSIPKIMPVNIHGSLLPILRGASPVEHALLYGFEKTGTTLQKMDYKLDEGDIILQDEFEILENWQFYELYEEIKKSGVSLLKEFFSDIQKYISNLKKQDDKKATFCGKIKKEDGKLDFTKDALILHNMTKAFVRYPTAFCFYDNFMIKVFKSEYKKSDNKSDFGKIIEVNNNGIFIQALNGVYIIKELQKEGKKRQTVKEFLCGNKLNTGEYLNRGV</sequence>
<dbReference type="NCBIfam" id="TIGR00460">
    <property type="entry name" value="fmt"/>
    <property type="match status" value="1"/>
</dbReference>
<dbReference type="Pfam" id="PF02911">
    <property type="entry name" value="Formyl_trans_C"/>
    <property type="match status" value="1"/>
</dbReference>
<dbReference type="InterPro" id="IPR005793">
    <property type="entry name" value="Formyl_trans_C"/>
</dbReference>
<evidence type="ECO:0000256" key="3">
    <source>
        <dbReference type="ARBA" id="ARBA00022679"/>
    </source>
</evidence>